<dbReference type="EMBL" id="KL197730">
    <property type="protein sequence ID" value="KDQ54154.1"/>
    <property type="molecule type" value="Genomic_DNA"/>
</dbReference>
<dbReference type="AlphaFoldDB" id="A0A067PH80"/>
<dbReference type="HOGENOM" id="CLU_044894_0_1_1"/>
<dbReference type="OrthoDB" id="5547497at2759"/>
<dbReference type="Proteomes" id="UP000027265">
    <property type="component" value="Unassembled WGS sequence"/>
</dbReference>
<dbReference type="FunCoup" id="A0A067PH80">
    <property type="interactions" value="97"/>
</dbReference>
<feature type="transmembrane region" description="Helical" evidence="6">
    <location>
        <begin position="189"/>
        <end position="210"/>
    </location>
</feature>
<keyword evidence="4 6" id="KW-0472">Membrane</keyword>
<feature type="transmembrane region" description="Helical" evidence="6">
    <location>
        <begin position="239"/>
        <end position="261"/>
    </location>
</feature>
<dbReference type="InterPro" id="IPR050186">
    <property type="entry name" value="TPT_transporter"/>
</dbReference>
<evidence type="ECO:0000259" key="7">
    <source>
        <dbReference type="Pfam" id="PF03151"/>
    </source>
</evidence>
<proteinExistence type="predicted"/>
<feature type="transmembrane region" description="Helical" evidence="6">
    <location>
        <begin position="81"/>
        <end position="99"/>
    </location>
</feature>
<feature type="transmembrane region" description="Helical" evidence="6">
    <location>
        <begin position="12"/>
        <end position="32"/>
    </location>
</feature>
<evidence type="ECO:0000256" key="2">
    <source>
        <dbReference type="ARBA" id="ARBA00022692"/>
    </source>
</evidence>
<dbReference type="InParanoid" id="A0A067PH80"/>
<feature type="transmembrane region" description="Helical" evidence="6">
    <location>
        <begin position="157"/>
        <end position="177"/>
    </location>
</feature>
<protein>
    <recommendedName>
        <fullName evidence="7">Sugar phosphate transporter domain-containing protein</fullName>
    </recommendedName>
</protein>
<evidence type="ECO:0000313" key="9">
    <source>
        <dbReference type="Proteomes" id="UP000027265"/>
    </source>
</evidence>
<evidence type="ECO:0000256" key="1">
    <source>
        <dbReference type="ARBA" id="ARBA00004141"/>
    </source>
</evidence>
<dbReference type="STRING" id="933084.A0A067PH80"/>
<dbReference type="GO" id="GO:0016020">
    <property type="term" value="C:membrane"/>
    <property type="evidence" value="ECO:0007669"/>
    <property type="project" value="UniProtKB-SubCell"/>
</dbReference>
<gene>
    <name evidence="8" type="ORF">JAAARDRAFT_196895</name>
</gene>
<organism evidence="8 9">
    <name type="scientific">Jaapia argillacea MUCL 33604</name>
    <dbReference type="NCBI Taxonomy" id="933084"/>
    <lineage>
        <taxon>Eukaryota</taxon>
        <taxon>Fungi</taxon>
        <taxon>Dikarya</taxon>
        <taxon>Basidiomycota</taxon>
        <taxon>Agaricomycotina</taxon>
        <taxon>Agaricomycetes</taxon>
        <taxon>Agaricomycetidae</taxon>
        <taxon>Jaapiales</taxon>
        <taxon>Jaapiaceae</taxon>
        <taxon>Jaapia</taxon>
    </lineage>
</organism>
<comment type="subcellular location">
    <subcellularLocation>
        <location evidence="1">Membrane</location>
        <topology evidence="1">Multi-pass membrane protein</topology>
    </subcellularLocation>
</comment>
<dbReference type="InterPro" id="IPR004853">
    <property type="entry name" value="Sugar_P_trans_dom"/>
</dbReference>
<keyword evidence="3 6" id="KW-1133">Transmembrane helix</keyword>
<dbReference type="PANTHER" id="PTHR11132">
    <property type="entry name" value="SOLUTE CARRIER FAMILY 35"/>
    <property type="match status" value="1"/>
</dbReference>
<reference evidence="9" key="1">
    <citation type="journal article" date="2014" name="Proc. Natl. Acad. Sci. U.S.A.">
        <title>Extensive sampling of basidiomycete genomes demonstrates inadequacy of the white-rot/brown-rot paradigm for wood decay fungi.</title>
        <authorList>
            <person name="Riley R."/>
            <person name="Salamov A.A."/>
            <person name="Brown D.W."/>
            <person name="Nagy L.G."/>
            <person name="Floudas D."/>
            <person name="Held B.W."/>
            <person name="Levasseur A."/>
            <person name="Lombard V."/>
            <person name="Morin E."/>
            <person name="Otillar R."/>
            <person name="Lindquist E.A."/>
            <person name="Sun H."/>
            <person name="LaButti K.M."/>
            <person name="Schmutz J."/>
            <person name="Jabbour D."/>
            <person name="Luo H."/>
            <person name="Baker S.E."/>
            <person name="Pisabarro A.G."/>
            <person name="Walton J.D."/>
            <person name="Blanchette R.A."/>
            <person name="Henrissat B."/>
            <person name="Martin F."/>
            <person name="Cullen D."/>
            <person name="Hibbett D.S."/>
            <person name="Grigoriev I.V."/>
        </authorList>
    </citation>
    <scope>NUCLEOTIDE SEQUENCE [LARGE SCALE GENOMIC DNA]</scope>
    <source>
        <strain evidence="9">MUCL 33604</strain>
    </source>
</reference>
<keyword evidence="2 6" id="KW-0812">Transmembrane</keyword>
<dbReference type="SUPFAM" id="SSF103481">
    <property type="entry name" value="Multidrug resistance efflux transporter EmrE"/>
    <property type="match status" value="1"/>
</dbReference>
<evidence type="ECO:0000256" key="3">
    <source>
        <dbReference type="ARBA" id="ARBA00022989"/>
    </source>
</evidence>
<name>A0A067PH80_9AGAM</name>
<evidence type="ECO:0000256" key="4">
    <source>
        <dbReference type="ARBA" id="ARBA00023136"/>
    </source>
</evidence>
<feature type="compositionally biased region" description="Basic residues" evidence="5">
    <location>
        <begin position="356"/>
        <end position="367"/>
    </location>
</feature>
<feature type="transmembrane region" description="Helical" evidence="6">
    <location>
        <begin position="44"/>
        <end position="69"/>
    </location>
</feature>
<feature type="transmembrane region" description="Helical" evidence="6">
    <location>
        <begin position="132"/>
        <end position="151"/>
    </location>
</feature>
<evidence type="ECO:0000256" key="5">
    <source>
        <dbReference type="SAM" id="MobiDB-lite"/>
    </source>
</evidence>
<sequence length="367" mass="39378">MSGDDGDKKHSRVAVMGTVLFYLVAALAMVMANKWVLSTTETPLFFLFTQLVIAVVLFLGSHAIGIIKLPMDFSIPHMKAMAPLIALNVFGLSFSNFTLKYVDASFYQVARGLVLPFTVLTSYMFLRARPSLRILAACGIVSLGFFIGVFLDGTPISPVGVCFGVFSSAITATHSVVIKRTLDVVKGSALDLSWYGNALSAVGLFPLVVLSGEMPGVMRLLFGGAEAPAGSTFTPLATFLWGSAITGVFGFLMSIASLLSIKVTSPITHMVSSAVRGVLATFLGMWLFHDIITTGRASSIATILGGSIYYTWEKHLESQTPSSIKPSSSGKSEYGKSPYERVPVEDLEAGKTNGHTLHHHHKSEKPE</sequence>
<dbReference type="Pfam" id="PF03151">
    <property type="entry name" value="TPT"/>
    <property type="match status" value="1"/>
</dbReference>
<evidence type="ECO:0000313" key="8">
    <source>
        <dbReference type="EMBL" id="KDQ54154.1"/>
    </source>
</evidence>
<keyword evidence="9" id="KW-1185">Reference proteome</keyword>
<accession>A0A067PH80</accession>
<feature type="domain" description="Sugar phosphate transporter" evidence="7">
    <location>
        <begin position="19"/>
        <end position="310"/>
    </location>
</feature>
<dbReference type="InterPro" id="IPR037185">
    <property type="entry name" value="EmrE-like"/>
</dbReference>
<evidence type="ECO:0000256" key="6">
    <source>
        <dbReference type="SAM" id="Phobius"/>
    </source>
</evidence>
<feature type="region of interest" description="Disordered" evidence="5">
    <location>
        <begin position="342"/>
        <end position="367"/>
    </location>
</feature>